<evidence type="ECO:0000259" key="1">
    <source>
        <dbReference type="Pfam" id="PF20415"/>
    </source>
</evidence>
<dbReference type="Proteomes" id="UP000308652">
    <property type="component" value="Unassembled WGS sequence"/>
</dbReference>
<proteinExistence type="predicted"/>
<evidence type="ECO:0000313" key="2">
    <source>
        <dbReference type="EMBL" id="TFK32339.1"/>
    </source>
</evidence>
<evidence type="ECO:0000313" key="3">
    <source>
        <dbReference type="Proteomes" id="UP000308652"/>
    </source>
</evidence>
<dbReference type="Pfam" id="PF20415">
    <property type="entry name" value="DUF6699"/>
    <property type="match status" value="1"/>
</dbReference>
<name>A0A5C3LGV4_9AGAR</name>
<dbReference type="STRING" id="68775.A0A5C3LGV4"/>
<dbReference type="AlphaFoldDB" id="A0A5C3LGV4"/>
<dbReference type="OrthoDB" id="3144234at2759"/>
<dbReference type="InterPro" id="IPR046522">
    <property type="entry name" value="DUF6699"/>
</dbReference>
<protein>
    <submittedName>
        <fullName evidence="2">Ectomycorrhiza-regulated small secreted protein</fullName>
    </submittedName>
</protein>
<accession>A0A5C3LGV4</accession>
<sequence length="172" mass="19759">MSIFLHPLLRQSQHEVVPDHRCYILWDLREAPAFSARSVSRLEHSIPHSHLSQNATVPPTTLLYITIGILPESWAITVQNAWSITVLDVLASIYSSLLTPLTHSEWDRLSLKHRQRVTGMFENRCRLSANEQETRSQGVLRVDCLLRHTWFAGLTISLEVENSCILSLRRPR</sequence>
<feature type="domain" description="DUF6699" evidence="1">
    <location>
        <begin position="24"/>
        <end position="154"/>
    </location>
</feature>
<organism evidence="2 3">
    <name type="scientific">Crucibulum laeve</name>
    <dbReference type="NCBI Taxonomy" id="68775"/>
    <lineage>
        <taxon>Eukaryota</taxon>
        <taxon>Fungi</taxon>
        <taxon>Dikarya</taxon>
        <taxon>Basidiomycota</taxon>
        <taxon>Agaricomycotina</taxon>
        <taxon>Agaricomycetes</taxon>
        <taxon>Agaricomycetidae</taxon>
        <taxon>Agaricales</taxon>
        <taxon>Agaricineae</taxon>
        <taxon>Nidulariaceae</taxon>
        <taxon>Crucibulum</taxon>
    </lineage>
</organism>
<reference evidence="2 3" key="1">
    <citation type="journal article" date="2019" name="Nat. Ecol. Evol.">
        <title>Megaphylogeny resolves global patterns of mushroom evolution.</title>
        <authorList>
            <person name="Varga T."/>
            <person name="Krizsan K."/>
            <person name="Foldi C."/>
            <person name="Dima B."/>
            <person name="Sanchez-Garcia M."/>
            <person name="Sanchez-Ramirez S."/>
            <person name="Szollosi G.J."/>
            <person name="Szarkandi J.G."/>
            <person name="Papp V."/>
            <person name="Albert L."/>
            <person name="Andreopoulos W."/>
            <person name="Angelini C."/>
            <person name="Antonin V."/>
            <person name="Barry K.W."/>
            <person name="Bougher N.L."/>
            <person name="Buchanan P."/>
            <person name="Buyck B."/>
            <person name="Bense V."/>
            <person name="Catcheside P."/>
            <person name="Chovatia M."/>
            <person name="Cooper J."/>
            <person name="Damon W."/>
            <person name="Desjardin D."/>
            <person name="Finy P."/>
            <person name="Geml J."/>
            <person name="Haridas S."/>
            <person name="Hughes K."/>
            <person name="Justo A."/>
            <person name="Karasinski D."/>
            <person name="Kautmanova I."/>
            <person name="Kiss B."/>
            <person name="Kocsube S."/>
            <person name="Kotiranta H."/>
            <person name="LaButti K.M."/>
            <person name="Lechner B.E."/>
            <person name="Liimatainen K."/>
            <person name="Lipzen A."/>
            <person name="Lukacs Z."/>
            <person name="Mihaltcheva S."/>
            <person name="Morgado L.N."/>
            <person name="Niskanen T."/>
            <person name="Noordeloos M.E."/>
            <person name="Ohm R.A."/>
            <person name="Ortiz-Santana B."/>
            <person name="Ovrebo C."/>
            <person name="Racz N."/>
            <person name="Riley R."/>
            <person name="Savchenko A."/>
            <person name="Shiryaev A."/>
            <person name="Soop K."/>
            <person name="Spirin V."/>
            <person name="Szebenyi C."/>
            <person name="Tomsovsky M."/>
            <person name="Tulloss R.E."/>
            <person name="Uehling J."/>
            <person name="Grigoriev I.V."/>
            <person name="Vagvolgyi C."/>
            <person name="Papp T."/>
            <person name="Martin F.M."/>
            <person name="Miettinen O."/>
            <person name="Hibbett D.S."/>
            <person name="Nagy L.G."/>
        </authorList>
    </citation>
    <scope>NUCLEOTIDE SEQUENCE [LARGE SCALE GENOMIC DNA]</scope>
    <source>
        <strain evidence="2 3">CBS 166.37</strain>
    </source>
</reference>
<gene>
    <name evidence="2" type="ORF">BDQ12DRAFT_773594</name>
</gene>
<keyword evidence="3" id="KW-1185">Reference proteome</keyword>
<dbReference type="EMBL" id="ML213678">
    <property type="protein sequence ID" value="TFK32339.1"/>
    <property type="molecule type" value="Genomic_DNA"/>
</dbReference>